<dbReference type="InterPro" id="IPR002048">
    <property type="entry name" value="EF_hand_dom"/>
</dbReference>
<feature type="domain" description="EF-hand" evidence="3">
    <location>
        <begin position="52"/>
        <end position="87"/>
    </location>
</feature>
<keyword evidence="2" id="KW-0106">Calcium</keyword>
<dbReference type="InterPro" id="IPR034325">
    <property type="entry name" value="S-100_dom"/>
</dbReference>
<dbReference type="GO" id="GO:0005886">
    <property type="term" value="C:plasma membrane"/>
    <property type="evidence" value="ECO:0007669"/>
    <property type="project" value="Ensembl"/>
</dbReference>
<dbReference type="AlphaFoldDB" id="A0A8D0B5V5"/>
<evidence type="ECO:0000313" key="4">
    <source>
        <dbReference type="Ensembl" id="ENSSMRP00000000787.1"/>
    </source>
</evidence>
<dbReference type="InterPro" id="IPR011992">
    <property type="entry name" value="EF-hand-dom_pair"/>
</dbReference>
<dbReference type="PROSITE" id="PS00018">
    <property type="entry name" value="EF_HAND_1"/>
    <property type="match status" value="1"/>
</dbReference>
<dbReference type="SMART" id="SM01394">
    <property type="entry name" value="S_100"/>
    <property type="match status" value="1"/>
</dbReference>
<evidence type="ECO:0000259" key="3">
    <source>
        <dbReference type="PROSITE" id="PS50222"/>
    </source>
</evidence>
<keyword evidence="1" id="KW-0479">Metal-binding</keyword>
<dbReference type="PANTHER" id="PTHR11639">
    <property type="entry name" value="S100 CALCIUM-BINDING PROTEIN"/>
    <property type="match status" value="1"/>
</dbReference>
<accession>A0A8D0B5V5</accession>
<dbReference type="GO" id="GO:0005794">
    <property type="term" value="C:Golgi apparatus"/>
    <property type="evidence" value="ECO:0007669"/>
    <property type="project" value="Ensembl"/>
</dbReference>
<dbReference type="PROSITE" id="PS50222">
    <property type="entry name" value="EF_HAND_2"/>
    <property type="match status" value="1"/>
</dbReference>
<protein>
    <submittedName>
        <fullName evidence="4">S100 calcium binding protein A3</fullName>
    </submittedName>
</protein>
<sequence>MEESRTLEQALGVLACTFQRYSRKEGDRHTLSRGELKELLENELPSLQTLQIKDGAFEELMSLMDTNKDGQVDFEEYIRFITAACTFFHSFFQDSPAVLPRVQ</sequence>
<dbReference type="Gene3D" id="1.10.238.10">
    <property type="entry name" value="EF-hand"/>
    <property type="match status" value="1"/>
</dbReference>
<dbReference type="PANTHER" id="PTHR11639:SF12">
    <property type="entry name" value="PROTEIN S100-A3"/>
    <property type="match status" value="1"/>
</dbReference>
<dbReference type="GO" id="GO:0046914">
    <property type="term" value="F:transition metal ion binding"/>
    <property type="evidence" value="ECO:0007669"/>
    <property type="project" value="InterPro"/>
</dbReference>
<dbReference type="InterPro" id="IPR013787">
    <property type="entry name" value="S100_Ca-bd_sub"/>
</dbReference>
<dbReference type="GO" id="GO:0005509">
    <property type="term" value="F:calcium ion binding"/>
    <property type="evidence" value="ECO:0007669"/>
    <property type="project" value="InterPro"/>
</dbReference>
<dbReference type="OMA" id="CTLCHEF"/>
<dbReference type="GO" id="GO:0005829">
    <property type="term" value="C:cytosol"/>
    <property type="evidence" value="ECO:0007669"/>
    <property type="project" value="Ensembl"/>
</dbReference>
<evidence type="ECO:0000313" key="5">
    <source>
        <dbReference type="Proteomes" id="UP000694421"/>
    </source>
</evidence>
<evidence type="ECO:0000256" key="2">
    <source>
        <dbReference type="ARBA" id="ARBA00022837"/>
    </source>
</evidence>
<dbReference type="GeneTree" id="ENSGT00940000161959"/>
<dbReference type="Proteomes" id="UP000694421">
    <property type="component" value="Unplaced"/>
</dbReference>
<reference evidence="4" key="2">
    <citation type="submission" date="2025-09" db="UniProtKB">
        <authorList>
            <consortium name="Ensembl"/>
        </authorList>
    </citation>
    <scope>IDENTIFICATION</scope>
</reference>
<dbReference type="Ensembl" id="ENSSMRT00000000951.1">
    <property type="protein sequence ID" value="ENSSMRP00000000787.1"/>
    <property type="gene ID" value="ENSSMRG00000000707.1"/>
</dbReference>
<dbReference type="Pfam" id="PF00036">
    <property type="entry name" value="EF-hand_1"/>
    <property type="match status" value="1"/>
</dbReference>
<dbReference type="SMART" id="SM00054">
    <property type="entry name" value="EFh"/>
    <property type="match status" value="1"/>
</dbReference>
<evidence type="ECO:0000256" key="1">
    <source>
        <dbReference type="ARBA" id="ARBA00022723"/>
    </source>
</evidence>
<keyword evidence="5" id="KW-1185">Reference proteome</keyword>
<dbReference type="CDD" id="cd00213">
    <property type="entry name" value="S-100"/>
    <property type="match status" value="1"/>
</dbReference>
<name>A0A8D0B5V5_SALMN</name>
<dbReference type="InterPro" id="IPR018247">
    <property type="entry name" value="EF_Hand_1_Ca_BS"/>
</dbReference>
<dbReference type="GO" id="GO:0048306">
    <property type="term" value="F:calcium-dependent protein binding"/>
    <property type="evidence" value="ECO:0007669"/>
    <property type="project" value="TreeGrafter"/>
</dbReference>
<dbReference type="SUPFAM" id="SSF47473">
    <property type="entry name" value="EF-hand"/>
    <property type="match status" value="1"/>
</dbReference>
<dbReference type="Pfam" id="PF01023">
    <property type="entry name" value="S_100"/>
    <property type="match status" value="1"/>
</dbReference>
<proteinExistence type="predicted"/>
<organism evidence="4 5">
    <name type="scientific">Salvator merianae</name>
    <name type="common">Argentine black and white tegu</name>
    <name type="synonym">Tupinambis merianae</name>
    <dbReference type="NCBI Taxonomy" id="96440"/>
    <lineage>
        <taxon>Eukaryota</taxon>
        <taxon>Metazoa</taxon>
        <taxon>Chordata</taxon>
        <taxon>Craniata</taxon>
        <taxon>Vertebrata</taxon>
        <taxon>Euteleostomi</taxon>
        <taxon>Lepidosauria</taxon>
        <taxon>Squamata</taxon>
        <taxon>Bifurcata</taxon>
        <taxon>Unidentata</taxon>
        <taxon>Episquamata</taxon>
        <taxon>Laterata</taxon>
        <taxon>Teiioidea</taxon>
        <taxon>Teiidae</taxon>
        <taxon>Salvator</taxon>
    </lineage>
</organism>
<reference evidence="4" key="1">
    <citation type="submission" date="2025-08" db="UniProtKB">
        <authorList>
            <consortium name="Ensembl"/>
        </authorList>
    </citation>
    <scope>IDENTIFICATION</scope>
</reference>